<dbReference type="Proteomes" id="UP000578343">
    <property type="component" value="Unassembled WGS sequence"/>
</dbReference>
<dbReference type="InterPro" id="IPR043128">
    <property type="entry name" value="Rev_trsase/Diguanyl_cyclase"/>
</dbReference>
<evidence type="ECO:0000256" key="5">
    <source>
        <dbReference type="ARBA" id="ARBA00022801"/>
    </source>
</evidence>
<keyword evidence="2" id="KW-0548">Nucleotidyltransferase</keyword>
<dbReference type="SUPFAM" id="SSF56672">
    <property type="entry name" value="DNA/RNA polymerases"/>
    <property type="match status" value="1"/>
</dbReference>
<dbReference type="Pfam" id="PF06817">
    <property type="entry name" value="RVT_thumb"/>
    <property type="match status" value="1"/>
</dbReference>
<accession>A0A7K9EI33</accession>
<evidence type="ECO:0000313" key="8">
    <source>
        <dbReference type="EMBL" id="NXG76332.1"/>
    </source>
</evidence>
<dbReference type="InterPro" id="IPR010661">
    <property type="entry name" value="RVT_thumb"/>
</dbReference>
<dbReference type="GO" id="GO:0035613">
    <property type="term" value="F:RNA stem-loop binding"/>
    <property type="evidence" value="ECO:0007669"/>
    <property type="project" value="TreeGrafter"/>
</dbReference>
<dbReference type="EMBL" id="VWZK01014676">
    <property type="protein sequence ID" value="NXG76332.1"/>
    <property type="molecule type" value="Genomic_DNA"/>
</dbReference>
<keyword evidence="4" id="KW-0255">Endonuclease</keyword>
<proteinExistence type="predicted"/>
<sequence>LQKILGAINWVRPLLGIMTEDLHPLFNLLNGDTALTSPRWLTADVQQALKRVTQAISQWQVHRVIVGLPTTLHVFNPAFQPYGLLGQWGEEDTQDPLRIL</sequence>
<dbReference type="GO" id="GO:0003964">
    <property type="term" value="F:RNA-directed DNA polymerase activity"/>
    <property type="evidence" value="ECO:0007669"/>
    <property type="project" value="UniProtKB-KW"/>
</dbReference>
<keyword evidence="3" id="KW-0540">Nuclease</keyword>
<dbReference type="Gene3D" id="3.30.70.270">
    <property type="match status" value="1"/>
</dbReference>
<reference evidence="8 9" key="1">
    <citation type="submission" date="2019-09" db="EMBL/GenBank/DDBJ databases">
        <title>Bird 10,000 Genomes (B10K) Project - Family phase.</title>
        <authorList>
            <person name="Zhang G."/>
        </authorList>
    </citation>
    <scope>NUCLEOTIDE SEQUENCE [LARGE SCALE GENOMIC DNA]</scope>
    <source>
        <strain evidence="8">B10K-DU-001-21</strain>
        <tissue evidence="8">Muscle</tissue>
    </source>
</reference>
<dbReference type="InterPro" id="IPR043502">
    <property type="entry name" value="DNA/RNA_pol_sf"/>
</dbReference>
<evidence type="ECO:0000256" key="6">
    <source>
        <dbReference type="ARBA" id="ARBA00022918"/>
    </source>
</evidence>
<dbReference type="AlphaFoldDB" id="A0A7K9EI33"/>
<dbReference type="PANTHER" id="PTHR41694:SF3">
    <property type="entry name" value="RNA-DIRECTED DNA POLYMERASE-RELATED"/>
    <property type="match status" value="1"/>
</dbReference>
<name>A0A7K9EI33_BARMA</name>
<evidence type="ECO:0000259" key="7">
    <source>
        <dbReference type="Pfam" id="PF06817"/>
    </source>
</evidence>
<feature type="non-terminal residue" evidence="8">
    <location>
        <position position="100"/>
    </location>
</feature>
<feature type="domain" description="Reverse transcriptase thumb" evidence="7">
    <location>
        <begin position="1"/>
        <end position="50"/>
    </location>
</feature>
<comment type="caution">
    <text evidence="8">The sequence shown here is derived from an EMBL/GenBank/DDBJ whole genome shotgun (WGS) entry which is preliminary data.</text>
</comment>
<protein>
    <submittedName>
        <fullName evidence="8">POK19 protein</fullName>
    </submittedName>
</protein>
<evidence type="ECO:0000256" key="3">
    <source>
        <dbReference type="ARBA" id="ARBA00022722"/>
    </source>
</evidence>
<keyword evidence="5" id="KW-0378">Hydrolase</keyword>
<keyword evidence="6" id="KW-0695">RNA-directed DNA polymerase</keyword>
<evidence type="ECO:0000256" key="4">
    <source>
        <dbReference type="ARBA" id="ARBA00022759"/>
    </source>
</evidence>
<dbReference type="PANTHER" id="PTHR41694">
    <property type="entry name" value="ENDOGENOUS RETROVIRUS GROUP K MEMBER POL PROTEIN"/>
    <property type="match status" value="1"/>
</dbReference>
<evidence type="ECO:0000313" key="9">
    <source>
        <dbReference type="Proteomes" id="UP000578343"/>
    </source>
</evidence>
<dbReference type="OrthoDB" id="9395730at2759"/>
<evidence type="ECO:0000256" key="2">
    <source>
        <dbReference type="ARBA" id="ARBA00022695"/>
    </source>
</evidence>
<organism evidence="8 9">
    <name type="scientific">Baryphthengus martii</name>
    <name type="common">Rufous motmot</name>
    <dbReference type="NCBI Taxonomy" id="176943"/>
    <lineage>
        <taxon>Eukaryota</taxon>
        <taxon>Metazoa</taxon>
        <taxon>Chordata</taxon>
        <taxon>Craniata</taxon>
        <taxon>Vertebrata</taxon>
        <taxon>Euteleostomi</taxon>
        <taxon>Archelosauria</taxon>
        <taxon>Archosauria</taxon>
        <taxon>Dinosauria</taxon>
        <taxon>Saurischia</taxon>
        <taxon>Theropoda</taxon>
        <taxon>Coelurosauria</taxon>
        <taxon>Aves</taxon>
        <taxon>Neognathae</taxon>
        <taxon>Neoaves</taxon>
        <taxon>Telluraves</taxon>
        <taxon>Coraciimorphae</taxon>
        <taxon>Coraciiformes</taxon>
        <taxon>Momotidae</taxon>
        <taxon>Baryphthengus</taxon>
    </lineage>
</organism>
<dbReference type="GO" id="GO:0004519">
    <property type="term" value="F:endonuclease activity"/>
    <property type="evidence" value="ECO:0007669"/>
    <property type="project" value="UniProtKB-KW"/>
</dbReference>
<gene>
    <name evidence="8" type="primary">Ervk19_1</name>
    <name evidence="8" type="ORF">BARMAR_R15128</name>
</gene>
<keyword evidence="9" id="KW-1185">Reference proteome</keyword>
<evidence type="ECO:0000256" key="1">
    <source>
        <dbReference type="ARBA" id="ARBA00022679"/>
    </source>
</evidence>
<keyword evidence="1" id="KW-0808">Transferase</keyword>
<dbReference type="GO" id="GO:0016787">
    <property type="term" value="F:hydrolase activity"/>
    <property type="evidence" value="ECO:0007669"/>
    <property type="project" value="UniProtKB-KW"/>
</dbReference>
<feature type="non-terminal residue" evidence="8">
    <location>
        <position position="1"/>
    </location>
</feature>